<evidence type="ECO:0000313" key="3">
    <source>
        <dbReference type="Proteomes" id="UP000177583"/>
    </source>
</evidence>
<accession>A0A1F6GNR5</accession>
<evidence type="ECO:0000259" key="1">
    <source>
        <dbReference type="Pfam" id="PF01370"/>
    </source>
</evidence>
<dbReference type="PANTHER" id="PTHR43242:SF1">
    <property type="entry name" value="NAD(P)-BINDING ROSSMANN-FOLD SUPERFAMILY PROTEIN"/>
    <property type="match status" value="1"/>
</dbReference>
<sequence>MLKMSKPKILITGCSGYLGQQIFASATDSGFSAVGTSRGPAALKTPFVQADLLRKENLETLLDSVDVVLHCAAVTRSNDPKQLFQGNQAVVMALIKALKIRPQIKLIFFSTDQAIGPIGAYGHSKLECEASIQSGLENYSILRLGAILGDYQPEGNSTFSKLTSQLLKKSVMLLPQQGRFLMPLSLYQDIWNLIKFLLCRPQKEALLINCFRYYELHHVLKLLAEGLPRSAKIIPVPLGPIKILAKVMIAANLLPKLPWVGLANIGSIAEPRDGIGFDQFQLPKVRIEDQIQLMLKQLKA</sequence>
<dbReference type="EMBL" id="MFNF01000055">
    <property type="protein sequence ID" value="OGG99707.1"/>
    <property type="molecule type" value="Genomic_DNA"/>
</dbReference>
<dbReference type="SUPFAM" id="SSF51735">
    <property type="entry name" value="NAD(P)-binding Rossmann-fold domains"/>
    <property type="match status" value="1"/>
</dbReference>
<evidence type="ECO:0000313" key="2">
    <source>
        <dbReference type="EMBL" id="OGG99707.1"/>
    </source>
</evidence>
<dbReference type="Gene3D" id="3.40.50.720">
    <property type="entry name" value="NAD(P)-binding Rossmann-like Domain"/>
    <property type="match status" value="1"/>
</dbReference>
<feature type="domain" description="NAD-dependent epimerase/dehydratase" evidence="1">
    <location>
        <begin position="9"/>
        <end position="200"/>
    </location>
</feature>
<reference evidence="2 3" key="1">
    <citation type="journal article" date="2016" name="Nat. Commun.">
        <title>Thousands of microbial genomes shed light on interconnected biogeochemical processes in an aquifer system.</title>
        <authorList>
            <person name="Anantharaman K."/>
            <person name="Brown C.T."/>
            <person name="Hug L.A."/>
            <person name="Sharon I."/>
            <person name="Castelle C.J."/>
            <person name="Probst A.J."/>
            <person name="Thomas B.C."/>
            <person name="Singh A."/>
            <person name="Wilkins M.J."/>
            <person name="Karaoz U."/>
            <person name="Brodie E.L."/>
            <person name="Williams K.H."/>
            <person name="Hubbard S.S."/>
            <person name="Banfield J.F."/>
        </authorList>
    </citation>
    <scope>NUCLEOTIDE SEQUENCE [LARGE SCALE GENOMIC DNA]</scope>
</reference>
<organism evidence="2 3">
    <name type="scientific">Candidatus Lambdaproteobacteria bacterium RIFOXYD2_FULL_56_26</name>
    <dbReference type="NCBI Taxonomy" id="1817773"/>
    <lineage>
        <taxon>Bacteria</taxon>
        <taxon>Pseudomonadati</taxon>
        <taxon>Pseudomonadota</taxon>
        <taxon>Candidatus Lambdaproteobacteria</taxon>
    </lineage>
</organism>
<protein>
    <recommendedName>
        <fullName evidence="1">NAD-dependent epimerase/dehydratase domain-containing protein</fullName>
    </recommendedName>
</protein>
<dbReference type="Proteomes" id="UP000177583">
    <property type="component" value="Unassembled WGS sequence"/>
</dbReference>
<proteinExistence type="predicted"/>
<gene>
    <name evidence="2" type="ORF">A2557_06090</name>
</gene>
<name>A0A1F6GNR5_9PROT</name>
<dbReference type="AlphaFoldDB" id="A0A1F6GNR5"/>
<dbReference type="InterPro" id="IPR001509">
    <property type="entry name" value="Epimerase_deHydtase"/>
</dbReference>
<dbReference type="InterPro" id="IPR036291">
    <property type="entry name" value="NAD(P)-bd_dom_sf"/>
</dbReference>
<dbReference type="PANTHER" id="PTHR43242">
    <property type="entry name" value="NAD(P)-BINDING ROSSMANN-FOLD SUPERFAMILY PROTEIN"/>
    <property type="match status" value="1"/>
</dbReference>
<dbReference type="Pfam" id="PF01370">
    <property type="entry name" value="Epimerase"/>
    <property type="match status" value="1"/>
</dbReference>
<comment type="caution">
    <text evidence="2">The sequence shown here is derived from an EMBL/GenBank/DDBJ whole genome shotgun (WGS) entry which is preliminary data.</text>
</comment>